<feature type="transmembrane region" description="Helical" evidence="8">
    <location>
        <begin position="318"/>
        <end position="342"/>
    </location>
</feature>
<dbReference type="GO" id="GO:0042910">
    <property type="term" value="F:xenobiotic transmembrane transporter activity"/>
    <property type="evidence" value="ECO:0007669"/>
    <property type="project" value="InterPro"/>
</dbReference>
<feature type="transmembrane region" description="Helical" evidence="8">
    <location>
        <begin position="124"/>
        <end position="151"/>
    </location>
</feature>
<dbReference type="InterPro" id="IPR047135">
    <property type="entry name" value="YsiQ"/>
</dbReference>
<proteinExistence type="inferred from homology"/>
<evidence type="ECO:0000256" key="2">
    <source>
        <dbReference type="ARBA" id="ARBA00010199"/>
    </source>
</evidence>
<reference evidence="9 10" key="1">
    <citation type="submission" date="2018-05" db="EMBL/GenBank/DDBJ databases">
        <title>Freshwater and sediment microbial communities from various areas in North America, analyzing microbe dynamics in response to fracking.</title>
        <authorList>
            <person name="Lamendella R."/>
        </authorList>
    </citation>
    <scope>NUCLEOTIDE SEQUENCE [LARGE SCALE GENOMIC DNA]</scope>
    <source>
        <strain evidence="9 10">15_TX</strain>
    </source>
</reference>
<keyword evidence="4" id="KW-1003">Cell membrane</keyword>
<evidence type="ECO:0000256" key="5">
    <source>
        <dbReference type="ARBA" id="ARBA00022692"/>
    </source>
</evidence>
<dbReference type="AlphaFoldDB" id="A0A2V3A5A7"/>
<dbReference type="NCBIfam" id="TIGR00797">
    <property type="entry name" value="matE"/>
    <property type="match status" value="1"/>
</dbReference>
<organism evidence="9 10">
    <name type="scientific">Cytobacillus oceanisediminis</name>
    <dbReference type="NCBI Taxonomy" id="665099"/>
    <lineage>
        <taxon>Bacteria</taxon>
        <taxon>Bacillati</taxon>
        <taxon>Bacillota</taxon>
        <taxon>Bacilli</taxon>
        <taxon>Bacillales</taxon>
        <taxon>Bacillaceae</taxon>
        <taxon>Cytobacillus</taxon>
    </lineage>
</organism>
<feature type="transmembrane region" description="Helical" evidence="8">
    <location>
        <begin position="56"/>
        <end position="80"/>
    </location>
</feature>
<feature type="transmembrane region" description="Helical" evidence="8">
    <location>
        <begin position="163"/>
        <end position="185"/>
    </location>
</feature>
<dbReference type="PANTHER" id="PTHR42925">
    <property type="entry name" value="MULTIDRUG AND TOXIN EFFLUX PROTEIN MATE FAMILY"/>
    <property type="match status" value="1"/>
</dbReference>
<feature type="transmembrane region" description="Helical" evidence="8">
    <location>
        <begin position="409"/>
        <end position="431"/>
    </location>
</feature>
<evidence type="ECO:0000256" key="8">
    <source>
        <dbReference type="SAM" id="Phobius"/>
    </source>
</evidence>
<dbReference type="PANTHER" id="PTHR42925:SF1">
    <property type="entry name" value="VIRULENCE FACTOR MVIN"/>
    <property type="match status" value="1"/>
</dbReference>
<accession>A0A2V3A5A7</accession>
<evidence type="ECO:0000256" key="1">
    <source>
        <dbReference type="ARBA" id="ARBA00004651"/>
    </source>
</evidence>
<dbReference type="GO" id="GO:0015297">
    <property type="term" value="F:antiporter activity"/>
    <property type="evidence" value="ECO:0007669"/>
    <property type="project" value="InterPro"/>
</dbReference>
<dbReference type="Proteomes" id="UP000247150">
    <property type="component" value="Unassembled WGS sequence"/>
</dbReference>
<evidence type="ECO:0000313" key="10">
    <source>
        <dbReference type="Proteomes" id="UP000247150"/>
    </source>
</evidence>
<dbReference type="CDD" id="cd13134">
    <property type="entry name" value="MATE_like_8"/>
    <property type="match status" value="1"/>
</dbReference>
<keyword evidence="5 8" id="KW-0812">Transmembrane</keyword>
<feature type="transmembrane region" description="Helical" evidence="8">
    <location>
        <begin position="92"/>
        <end position="112"/>
    </location>
</feature>
<feature type="transmembrane region" description="Helical" evidence="8">
    <location>
        <begin position="279"/>
        <end position="298"/>
    </location>
</feature>
<protein>
    <submittedName>
        <fullName evidence="9">Putative MATE family efflux protein</fullName>
    </submittedName>
</protein>
<comment type="subcellular location">
    <subcellularLocation>
        <location evidence="1">Cell membrane</location>
        <topology evidence="1">Multi-pass membrane protein</topology>
    </subcellularLocation>
</comment>
<feature type="transmembrane region" description="Helical" evidence="8">
    <location>
        <begin position="191"/>
        <end position="212"/>
    </location>
</feature>
<dbReference type="Pfam" id="PF01554">
    <property type="entry name" value="MatE"/>
    <property type="match status" value="2"/>
</dbReference>
<evidence type="ECO:0000256" key="4">
    <source>
        <dbReference type="ARBA" id="ARBA00022475"/>
    </source>
</evidence>
<dbReference type="RefSeq" id="WP_181395939.1">
    <property type="nucleotide sequence ID" value="NZ_QGTW01000002.1"/>
</dbReference>
<keyword evidence="6 8" id="KW-1133">Transmembrane helix</keyword>
<dbReference type="EMBL" id="QGTW01000002">
    <property type="protein sequence ID" value="PWW31447.1"/>
    <property type="molecule type" value="Genomic_DNA"/>
</dbReference>
<comment type="caution">
    <text evidence="9">The sequence shown here is derived from an EMBL/GenBank/DDBJ whole genome shotgun (WGS) entry which is preliminary data.</text>
</comment>
<dbReference type="InterPro" id="IPR002528">
    <property type="entry name" value="MATE_fam"/>
</dbReference>
<evidence type="ECO:0000256" key="3">
    <source>
        <dbReference type="ARBA" id="ARBA00022448"/>
    </source>
</evidence>
<evidence type="ECO:0000256" key="6">
    <source>
        <dbReference type="ARBA" id="ARBA00022989"/>
    </source>
</evidence>
<dbReference type="PIRSF" id="PIRSF006603">
    <property type="entry name" value="DinF"/>
    <property type="match status" value="1"/>
</dbReference>
<comment type="similarity">
    <text evidence="2">Belongs to the multi antimicrobial extrusion (MATE) (TC 2.A.66.1) family.</text>
</comment>
<dbReference type="InterPro" id="IPR048279">
    <property type="entry name" value="MdtK-like"/>
</dbReference>
<feature type="transmembrane region" description="Helical" evidence="8">
    <location>
        <begin position="382"/>
        <end position="403"/>
    </location>
</feature>
<evidence type="ECO:0000313" key="9">
    <source>
        <dbReference type="EMBL" id="PWW31447.1"/>
    </source>
</evidence>
<dbReference type="GO" id="GO:0005886">
    <property type="term" value="C:plasma membrane"/>
    <property type="evidence" value="ECO:0007669"/>
    <property type="project" value="UniProtKB-SubCell"/>
</dbReference>
<name>A0A2V3A5A7_9BACI</name>
<keyword evidence="3" id="KW-0813">Transport</keyword>
<feature type="transmembrane region" description="Helical" evidence="8">
    <location>
        <begin position="12"/>
        <end position="31"/>
    </location>
</feature>
<keyword evidence="7 8" id="KW-0472">Membrane</keyword>
<sequence>MGNSIEYSQKTLSLRAITWPLFIELFLQMIMGSTDTIMLSYVSDEAVAAVGVANQLVFFAILIFSFISTGTAVLISQYLGANRQMDAKQASGISITINLGAGLLVSVLMVLFQERLLSIFRLDSYLLGMGITYLSIVGGTLFFQALLVTVSSILRAYQFTREAMFVAIAMNIVNLTGNAVAIFFLDMGVQGVALATAVSRAAALGLAFYFLYRRLPIKIVLNDYVSFRWQQIKKILKIGLPAAGEQMSYNTSQMAMTAIIALMGAAALTTRVYTWNIMSFILLFGLAIGQGTQILIGYRVGAGDFDGAYRQLLKSLKYSFIITIFIAILISIFRVELLGIFTDNRQIIEIGSQLLLLCLILEPGRTLNIVVINSLRATGDAAFTVIFGVISMWGIAVPTSYILGIHMGMGLAGVWIAFIADEWFRGIIMYFRWRSRAWEKKVLVDKPRAAV</sequence>
<evidence type="ECO:0000256" key="7">
    <source>
        <dbReference type="ARBA" id="ARBA00023136"/>
    </source>
</evidence>
<gene>
    <name evidence="9" type="ORF">DFO73_102446</name>
</gene>